<feature type="non-terminal residue" evidence="8">
    <location>
        <position position="1"/>
    </location>
</feature>
<dbReference type="AlphaFoldDB" id="A0A9D9DAK7"/>
<dbReference type="Pfam" id="PF00006">
    <property type="entry name" value="ATP-synt_ab"/>
    <property type="match status" value="1"/>
</dbReference>
<evidence type="ECO:0000256" key="4">
    <source>
        <dbReference type="ARBA" id="ARBA00022967"/>
    </source>
</evidence>
<keyword evidence="1" id="KW-0813">Transport</keyword>
<sequence length="119" mass="13234">TEPIADETRSILDGHIILSRKLAAQNHYPAIDVQQSVSRVMNAIVTEEHKAAASRLRQILAKYAEIELLVQLGEYKKGADAEADFAIAHIDKVNAFLKQGLDEKSTFEETLQALYEAVK</sequence>
<feature type="domain" description="ATPase F1/V1/A1 complex alpha/beta subunit nucleotide-binding" evidence="6">
    <location>
        <begin position="1"/>
        <end position="38"/>
    </location>
</feature>
<feature type="domain" description="T3SS EscN ATPase C-terminal" evidence="7">
    <location>
        <begin position="45"/>
        <end position="115"/>
    </location>
</feature>
<dbReference type="Gene3D" id="3.40.50.300">
    <property type="entry name" value="P-loop containing nucleotide triphosphate hydrolases"/>
    <property type="match status" value="1"/>
</dbReference>
<evidence type="ECO:0000313" key="8">
    <source>
        <dbReference type="EMBL" id="MBO8415412.1"/>
    </source>
</evidence>
<proteinExistence type="predicted"/>
<evidence type="ECO:0000256" key="5">
    <source>
        <dbReference type="ARBA" id="ARBA00024382"/>
    </source>
</evidence>
<dbReference type="SUPFAM" id="SSF52540">
    <property type="entry name" value="P-loop containing nucleoside triphosphate hydrolases"/>
    <property type="match status" value="1"/>
</dbReference>
<dbReference type="GO" id="GO:0005524">
    <property type="term" value="F:ATP binding"/>
    <property type="evidence" value="ECO:0007669"/>
    <property type="project" value="UniProtKB-KW"/>
</dbReference>
<dbReference type="GO" id="GO:0046933">
    <property type="term" value="F:proton-transporting ATP synthase activity, rotational mechanism"/>
    <property type="evidence" value="ECO:0007669"/>
    <property type="project" value="TreeGrafter"/>
</dbReference>
<reference evidence="8" key="2">
    <citation type="journal article" date="2021" name="PeerJ">
        <title>Extensive microbial diversity within the chicken gut microbiome revealed by metagenomics and culture.</title>
        <authorList>
            <person name="Gilroy R."/>
            <person name="Ravi A."/>
            <person name="Getino M."/>
            <person name="Pursley I."/>
            <person name="Horton D.L."/>
            <person name="Alikhan N.F."/>
            <person name="Baker D."/>
            <person name="Gharbi K."/>
            <person name="Hall N."/>
            <person name="Watson M."/>
            <person name="Adriaenssens E.M."/>
            <person name="Foster-Nyarko E."/>
            <person name="Jarju S."/>
            <person name="Secka A."/>
            <person name="Antonio M."/>
            <person name="Oren A."/>
            <person name="Chaudhuri R.R."/>
            <person name="La Ragione R."/>
            <person name="Hildebrand F."/>
            <person name="Pallen M.J."/>
        </authorList>
    </citation>
    <scope>NUCLEOTIDE SEQUENCE</scope>
    <source>
        <strain evidence="8">17213</strain>
    </source>
</reference>
<evidence type="ECO:0000259" key="7">
    <source>
        <dbReference type="Pfam" id="PF18269"/>
    </source>
</evidence>
<dbReference type="Pfam" id="PF18269">
    <property type="entry name" value="T3SS_ATPase_C"/>
    <property type="match status" value="1"/>
</dbReference>
<dbReference type="EMBL" id="JADINH010000070">
    <property type="protein sequence ID" value="MBO8415412.1"/>
    <property type="molecule type" value="Genomic_DNA"/>
</dbReference>
<dbReference type="InterPro" id="IPR050053">
    <property type="entry name" value="ATPase_alpha/beta_chains"/>
</dbReference>
<accession>A0A9D9DAK7</accession>
<evidence type="ECO:0000256" key="1">
    <source>
        <dbReference type="ARBA" id="ARBA00022448"/>
    </source>
</evidence>
<name>A0A9D9DAK7_9GAMM</name>
<dbReference type="InterPro" id="IPR040627">
    <property type="entry name" value="T3SS_ATPase_C"/>
</dbReference>
<organism evidence="8 9">
    <name type="scientific">Candidatus Avisuccinivibrio stercorigallinarum</name>
    <dbReference type="NCBI Taxonomy" id="2840704"/>
    <lineage>
        <taxon>Bacteria</taxon>
        <taxon>Pseudomonadati</taxon>
        <taxon>Pseudomonadota</taxon>
        <taxon>Gammaproteobacteria</taxon>
        <taxon>Aeromonadales</taxon>
        <taxon>Succinivibrionaceae</taxon>
        <taxon>Succinivibrionaceae incertae sedis</taxon>
        <taxon>Candidatus Avisuccinivibrio</taxon>
    </lineage>
</organism>
<keyword evidence="4" id="KW-1278">Translocase</keyword>
<dbReference type="Proteomes" id="UP000823631">
    <property type="component" value="Unassembled WGS sequence"/>
</dbReference>
<gene>
    <name evidence="8" type="ORF">IAB19_03405</name>
</gene>
<evidence type="ECO:0000313" key="9">
    <source>
        <dbReference type="Proteomes" id="UP000823631"/>
    </source>
</evidence>
<evidence type="ECO:0000256" key="3">
    <source>
        <dbReference type="ARBA" id="ARBA00022840"/>
    </source>
</evidence>
<dbReference type="PANTHER" id="PTHR15184:SF9">
    <property type="entry name" value="SPI-1 TYPE 3 SECRETION SYSTEM ATPASE"/>
    <property type="match status" value="1"/>
</dbReference>
<protein>
    <recommendedName>
        <fullName evidence="5">protein-secreting ATPase</fullName>
        <ecNumber evidence="5">7.4.2.8</ecNumber>
    </recommendedName>
</protein>
<dbReference type="PROSITE" id="PS00152">
    <property type="entry name" value="ATPASE_ALPHA_BETA"/>
    <property type="match status" value="1"/>
</dbReference>
<dbReference type="InterPro" id="IPR020003">
    <property type="entry name" value="ATPase_a/bsu_AS"/>
</dbReference>
<keyword evidence="3" id="KW-0067">ATP-binding</keyword>
<dbReference type="PANTHER" id="PTHR15184">
    <property type="entry name" value="ATP SYNTHASE"/>
    <property type="match status" value="1"/>
</dbReference>
<reference evidence="8" key="1">
    <citation type="submission" date="2020-10" db="EMBL/GenBank/DDBJ databases">
        <authorList>
            <person name="Gilroy R."/>
        </authorList>
    </citation>
    <scope>NUCLEOTIDE SEQUENCE</scope>
    <source>
        <strain evidence="8">17213</strain>
    </source>
</reference>
<dbReference type="EC" id="7.4.2.8" evidence="5"/>
<dbReference type="InterPro" id="IPR000194">
    <property type="entry name" value="ATPase_F1/V1/A1_a/bsu_nucl-bd"/>
</dbReference>
<dbReference type="GO" id="GO:0008564">
    <property type="term" value="F:protein-exporting ATPase activity"/>
    <property type="evidence" value="ECO:0007669"/>
    <property type="project" value="UniProtKB-EC"/>
</dbReference>
<evidence type="ECO:0000259" key="6">
    <source>
        <dbReference type="Pfam" id="PF00006"/>
    </source>
</evidence>
<evidence type="ECO:0000256" key="2">
    <source>
        <dbReference type="ARBA" id="ARBA00022741"/>
    </source>
</evidence>
<dbReference type="InterPro" id="IPR027417">
    <property type="entry name" value="P-loop_NTPase"/>
</dbReference>
<keyword evidence="2" id="KW-0547">Nucleotide-binding</keyword>
<dbReference type="Gene3D" id="1.20.1270.330">
    <property type="match status" value="1"/>
</dbReference>
<comment type="caution">
    <text evidence="8">The sequence shown here is derived from an EMBL/GenBank/DDBJ whole genome shotgun (WGS) entry which is preliminary data.</text>
</comment>